<proteinExistence type="predicted"/>
<dbReference type="AlphaFoldDB" id="A0A090RQ35"/>
<dbReference type="STRING" id="990268.JCM19235_6029"/>
<sequence length="56" mass="6276">MDWLRELASAAVEAGWLSQSFSYAFVVNALVAAFILGPFVRRLGNACHRKATRIFF</sequence>
<feature type="transmembrane region" description="Helical" evidence="1">
    <location>
        <begin position="20"/>
        <end position="40"/>
    </location>
</feature>
<name>A0A090RQ35_9VIBR</name>
<evidence type="ECO:0000313" key="2">
    <source>
        <dbReference type="EMBL" id="GAL17480.1"/>
    </source>
</evidence>
<organism evidence="2 3">
    <name type="scientific">Vibrio maritimus</name>
    <dbReference type="NCBI Taxonomy" id="990268"/>
    <lineage>
        <taxon>Bacteria</taxon>
        <taxon>Pseudomonadati</taxon>
        <taxon>Pseudomonadota</taxon>
        <taxon>Gammaproteobacteria</taxon>
        <taxon>Vibrionales</taxon>
        <taxon>Vibrionaceae</taxon>
        <taxon>Vibrio</taxon>
    </lineage>
</organism>
<accession>A0A090RQ35</accession>
<keyword evidence="1" id="KW-1133">Transmembrane helix</keyword>
<keyword evidence="3" id="KW-1185">Reference proteome</keyword>
<comment type="caution">
    <text evidence="2">The sequence shown here is derived from an EMBL/GenBank/DDBJ whole genome shotgun (WGS) entry which is preliminary data.</text>
</comment>
<dbReference type="Proteomes" id="UP000029228">
    <property type="component" value="Unassembled WGS sequence"/>
</dbReference>
<evidence type="ECO:0000313" key="3">
    <source>
        <dbReference type="Proteomes" id="UP000029228"/>
    </source>
</evidence>
<dbReference type="EMBL" id="BBMR01000001">
    <property type="protein sequence ID" value="GAL17480.1"/>
    <property type="molecule type" value="Genomic_DNA"/>
</dbReference>
<reference evidence="2 3" key="1">
    <citation type="submission" date="2014-09" db="EMBL/GenBank/DDBJ databases">
        <title>Vibrio maritimus JCM 19235. (C45) whole genome shotgun sequence.</title>
        <authorList>
            <person name="Sawabe T."/>
            <person name="Meirelles P."/>
            <person name="Nakanishi M."/>
            <person name="Sayaka M."/>
            <person name="Hattori M."/>
            <person name="Ohkuma M."/>
        </authorList>
    </citation>
    <scope>NUCLEOTIDE SEQUENCE [LARGE SCALE GENOMIC DNA]</scope>
    <source>
        <strain evidence="3">JCM19235</strain>
    </source>
</reference>
<keyword evidence="1" id="KW-0472">Membrane</keyword>
<gene>
    <name evidence="2" type="ORF">JCM19235_6029</name>
</gene>
<protein>
    <submittedName>
        <fullName evidence="2">ABC-type Mn2+ and Zn2+ transport systems permease components</fullName>
    </submittedName>
</protein>
<reference evidence="2 3" key="2">
    <citation type="submission" date="2014-09" db="EMBL/GenBank/DDBJ databases">
        <authorList>
            <consortium name="NBRP consortium"/>
            <person name="Sawabe T."/>
            <person name="Meirelles P."/>
            <person name="Nakanishi M."/>
            <person name="Sayaka M."/>
            <person name="Hattori M."/>
            <person name="Ohkuma M."/>
        </authorList>
    </citation>
    <scope>NUCLEOTIDE SEQUENCE [LARGE SCALE GENOMIC DNA]</scope>
    <source>
        <strain evidence="3">JCM19235</strain>
    </source>
</reference>
<evidence type="ECO:0000256" key="1">
    <source>
        <dbReference type="SAM" id="Phobius"/>
    </source>
</evidence>
<keyword evidence="1" id="KW-0812">Transmembrane</keyword>